<comment type="function">
    <text evidence="11">Plays a major role in protein secretion by helping the post-translocational extracellular folding of several secreted proteins.</text>
</comment>
<dbReference type="SUPFAM" id="SSF54534">
    <property type="entry name" value="FKBP-like"/>
    <property type="match status" value="1"/>
</dbReference>
<dbReference type="Gene3D" id="3.10.50.40">
    <property type="match status" value="1"/>
</dbReference>
<dbReference type="InterPro" id="IPR023058">
    <property type="entry name" value="PPIase_PpiC_CS"/>
</dbReference>
<comment type="caution">
    <text evidence="14">The sequence shown here is derived from an EMBL/GenBank/DDBJ whole genome shotgun (WGS) entry which is preliminary data.</text>
</comment>
<evidence type="ECO:0000259" key="13">
    <source>
        <dbReference type="PROSITE" id="PS50198"/>
    </source>
</evidence>
<evidence type="ECO:0000313" key="15">
    <source>
        <dbReference type="Proteomes" id="UP001225646"/>
    </source>
</evidence>
<keyword evidence="9 11" id="KW-0413">Isomerase</keyword>
<dbReference type="PANTHER" id="PTHR47245:SF1">
    <property type="entry name" value="FOLDASE PROTEIN PRSA"/>
    <property type="match status" value="1"/>
</dbReference>
<keyword evidence="6 11" id="KW-0697">Rotamase</keyword>
<organism evidence="14 15">
    <name type="scientific">Aeribacillus alveayuensis</name>
    <dbReference type="NCBI Taxonomy" id="279215"/>
    <lineage>
        <taxon>Bacteria</taxon>
        <taxon>Bacillati</taxon>
        <taxon>Bacillota</taxon>
        <taxon>Bacilli</taxon>
        <taxon>Bacillales</taxon>
        <taxon>Bacillaceae</taxon>
        <taxon>Aeribacillus</taxon>
    </lineage>
</organism>
<dbReference type="InterPro" id="IPR000297">
    <property type="entry name" value="PPIase_PpiC"/>
</dbReference>
<evidence type="ECO:0000256" key="9">
    <source>
        <dbReference type="ARBA" id="ARBA00023235"/>
    </source>
</evidence>
<feature type="signal peptide" evidence="12">
    <location>
        <begin position="1"/>
        <end position="18"/>
    </location>
</feature>
<dbReference type="RefSeq" id="WP_044893210.1">
    <property type="nucleotide sequence ID" value="NZ_JAUSTR010000004.1"/>
</dbReference>
<feature type="domain" description="PpiC" evidence="13">
    <location>
        <begin position="134"/>
        <end position="223"/>
    </location>
</feature>
<dbReference type="InterPro" id="IPR050245">
    <property type="entry name" value="PrsA_foldase"/>
</dbReference>
<gene>
    <name evidence="11" type="primary">prsA</name>
    <name evidence="14" type="ORF">J2S06_001398</name>
</gene>
<sequence length="286" mass="32422">MKKFALATIAATSLLAMSACNNNSGEIVAETNAGNITKDEFYESMKERFGQDVLKELVHEKVLDKKYDVSDKEIDQEIENLRAQYGTQIDLIMEQQGEDVIRETIKVQVLRKKAAEDAVKVTDQDIKDYYDSLEGKIRASHILVEDEKKANEVKKKLDEGKSFEELAKEYSTDGSAANGGDLGWFGKGQMVKEFEEAAFKLKEGEISDPVKTDYGYHIIKVTQTVKPFEEMKDELKEEVKQQKLNDPVVMEDAVNQAIKEANVKVKDKDLEDLFKTEEKSEEKSES</sequence>
<keyword evidence="5 11" id="KW-0732">Signal</keyword>
<evidence type="ECO:0000256" key="4">
    <source>
        <dbReference type="ARBA" id="ARBA00022475"/>
    </source>
</evidence>
<evidence type="ECO:0000256" key="2">
    <source>
        <dbReference type="ARBA" id="ARBA00004193"/>
    </source>
</evidence>
<evidence type="ECO:0000313" key="14">
    <source>
        <dbReference type="EMBL" id="MDQ0162321.1"/>
    </source>
</evidence>
<dbReference type="HAMAP" id="MF_01145">
    <property type="entry name" value="Foldase_PrsA"/>
    <property type="match status" value="1"/>
</dbReference>
<feature type="chain" id="PRO_5046431483" description="Foldase protein PrsA" evidence="12">
    <location>
        <begin position="19"/>
        <end position="286"/>
    </location>
</feature>
<evidence type="ECO:0000256" key="7">
    <source>
        <dbReference type="ARBA" id="ARBA00023136"/>
    </source>
</evidence>
<dbReference type="EC" id="5.2.1.8" evidence="11"/>
<dbReference type="EMBL" id="JAUSTR010000004">
    <property type="protein sequence ID" value="MDQ0162321.1"/>
    <property type="molecule type" value="Genomic_DNA"/>
</dbReference>
<keyword evidence="8 11" id="KW-0564">Palmitate</keyword>
<evidence type="ECO:0000256" key="8">
    <source>
        <dbReference type="ARBA" id="ARBA00023139"/>
    </source>
</evidence>
<evidence type="ECO:0000256" key="10">
    <source>
        <dbReference type="ARBA" id="ARBA00023288"/>
    </source>
</evidence>
<keyword evidence="15" id="KW-1185">Reference proteome</keyword>
<evidence type="ECO:0000256" key="1">
    <source>
        <dbReference type="ARBA" id="ARBA00000971"/>
    </source>
</evidence>
<comment type="similarity">
    <text evidence="3 11">Belongs to the PrsA family.</text>
</comment>
<evidence type="ECO:0000256" key="6">
    <source>
        <dbReference type="ARBA" id="ARBA00023110"/>
    </source>
</evidence>
<keyword evidence="4 11" id="KW-1003">Cell membrane</keyword>
<evidence type="ECO:0000256" key="11">
    <source>
        <dbReference type="HAMAP-Rule" id="MF_01145"/>
    </source>
</evidence>
<dbReference type="PROSITE" id="PS50198">
    <property type="entry name" value="PPIC_PPIASE_2"/>
    <property type="match status" value="1"/>
</dbReference>
<dbReference type="InterPro" id="IPR027304">
    <property type="entry name" value="Trigger_fact/SurA_dom_sf"/>
</dbReference>
<keyword evidence="7 11" id="KW-0472">Membrane</keyword>
<name>A0ABT9VMW7_9BACI</name>
<dbReference type="Pfam" id="PF13616">
    <property type="entry name" value="Rotamase_3"/>
    <property type="match status" value="1"/>
</dbReference>
<dbReference type="InterPro" id="IPR046357">
    <property type="entry name" value="PPIase_dom_sf"/>
</dbReference>
<comment type="subcellular location">
    <subcellularLocation>
        <location evidence="2 11">Cell membrane</location>
        <topology evidence="2 11">Lipid-anchor</topology>
    </subcellularLocation>
</comment>
<reference evidence="14 15" key="1">
    <citation type="submission" date="2023-07" db="EMBL/GenBank/DDBJ databases">
        <title>Genomic Encyclopedia of Type Strains, Phase IV (KMG-IV): sequencing the most valuable type-strain genomes for metagenomic binning, comparative biology and taxonomic classification.</title>
        <authorList>
            <person name="Goeker M."/>
        </authorList>
    </citation>
    <scope>NUCLEOTIDE SEQUENCE [LARGE SCALE GENOMIC DNA]</scope>
    <source>
        <strain evidence="14 15">DSM 19092</strain>
    </source>
</reference>
<protein>
    <recommendedName>
        <fullName evidence="11">Foldase protein PrsA</fullName>
        <ecNumber evidence="11">5.2.1.8</ecNumber>
    </recommendedName>
</protein>
<dbReference type="PROSITE" id="PS51257">
    <property type="entry name" value="PROKAR_LIPOPROTEIN"/>
    <property type="match status" value="1"/>
</dbReference>
<evidence type="ECO:0000256" key="5">
    <source>
        <dbReference type="ARBA" id="ARBA00022729"/>
    </source>
</evidence>
<dbReference type="PANTHER" id="PTHR47245">
    <property type="entry name" value="PEPTIDYLPROLYL ISOMERASE"/>
    <property type="match status" value="1"/>
</dbReference>
<dbReference type="SUPFAM" id="SSF109998">
    <property type="entry name" value="Triger factor/SurA peptide-binding domain-like"/>
    <property type="match status" value="1"/>
</dbReference>
<evidence type="ECO:0000256" key="12">
    <source>
        <dbReference type="SAM" id="SignalP"/>
    </source>
</evidence>
<dbReference type="Proteomes" id="UP001225646">
    <property type="component" value="Unassembled WGS sequence"/>
</dbReference>
<dbReference type="PROSITE" id="PS01096">
    <property type="entry name" value="PPIC_PPIASE_1"/>
    <property type="match status" value="1"/>
</dbReference>
<comment type="catalytic activity">
    <reaction evidence="1 11">
        <text>[protein]-peptidylproline (omega=180) = [protein]-peptidylproline (omega=0)</text>
        <dbReference type="Rhea" id="RHEA:16237"/>
        <dbReference type="Rhea" id="RHEA-COMP:10747"/>
        <dbReference type="Rhea" id="RHEA-COMP:10748"/>
        <dbReference type="ChEBI" id="CHEBI:83833"/>
        <dbReference type="ChEBI" id="CHEBI:83834"/>
        <dbReference type="EC" id="5.2.1.8"/>
    </reaction>
</comment>
<dbReference type="InterPro" id="IPR023059">
    <property type="entry name" value="Foldase_PrsA"/>
</dbReference>
<proteinExistence type="inferred from homology"/>
<accession>A0ABT9VMW7</accession>
<evidence type="ECO:0000256" key="3">
    <source>
        <dbReference type="ARBA" id="ARBA00006071"/>
    </source>
</evidence>
<dbReference type="GO" id="GO:0003755">
    <property type="term" value="F:peptidyl-prolyl cis-trans isomerase activity"/>
    <property type="evidence" value="ECO:0007669"/>
    <property type="project" value="UniProtKB-EC"/>
</dbReference>
<keyword evidence="10 11" id="KW-0449">Lipoprotein</keyword>